<protein>
    <submittedName>
        <fullName evidence="2">Uncharacterized protein</fullName>
    </submittedName>
</protein>
<keyword evidence="1" id="KW-0472">Membrane</keyword>
<feature type="transmembrane region" description="Helical" evidence="1">
    <location>
        <begin position="96"/>
        <end position="118"/>
    </location>
</feature>
<dbReference type="AlphaFoldDB" id="X0VPX8"/>
<sequence>RIFRGNFEIGLNRVGSRTFLGNSSMLPMGVDLGRDCLVGCLSVPPEAGAPDGTKCVGSPSFLLPRQEQVEKFDDVLLYTPSRSLYLQRLVVDAFRILIPGWIVVGALATFVLTLYHAFLHFPASSVVLISPVLGFCLSVAAFSCVMLVKKVLIGSFKPVVKPLWSRYVWFNEVVNGVWESVGAQFLAAFLGTPFAPILLRCMGCNVGRNTYIRTTLFSEFDLVKIGDGAALNIGATIQTHLFEDRIMKSSYLEIGE</sequence>
<accession>X0VPX8</accession>
<name>X0VPX8_9ZZZZ</name>
<proteinExistence type="predicted"/>
<keyword evidence="1" id="KW-1133">Transmembrane helix</keyword>
<feature type="non-terminal residue" evidence="2">
    <location>
        <position position="1"/>
    </location>
</feature>
<organism evidence="2">
    <name type="scientific">marine sediment metagenome</name>
    <dbReference type="NCBI Taxonomy" id="412755"/>
    <lineage>
        <taxon>unclassified sequences</taxon>
        <taxon>metagenomes</taxon>
        <taxon>ecological metagenomes</taxon>
    </lineage>
</organism>
<evidence type="ECO:0000256" key="1">
    <source>
        <dbReference type="SAM" id="Phobius"/>
    </source>
</evidence>
<reference evidence="2" key="1">
    <citation type="journal article" date="2014" name="Front. Microbiol.">
        <title>High frequency of phylogenetically diverse reductive dehalogenase-homologous genes in deep subseafloor sedimentary metagenomes.</title>
        <authorList>
            <person name="Kawai M."/>
            <person name="Futagami T."/>
            <person name="Toyoda A."/>
            <person name="Takaki Y."/>
            <person name="Nishi S."/>
            <person name="Hori S."/>
            <person name="Arai W."/>
            <person name="Tsubouchi T."/>
            <person name="Morono Y."/>
            <person name="Uchiyama I."/>
            <person name="Ito T."/>
            <person name="Fujiyama A."/>
            <person name="Inagaki F."/>
            <person name="Takami H."/>
        </authorList>
    </citation>
    <scope>NUCLEOTIDE SEQUENCE</scope>
    <source>
        <strain evidence="2">Expedition CK06-06</strain>
    </source>
</reference>
<feature type="transmembrane region" description="Helical" evidence="1">
    <location>
        <begin position="124"/>
        <end position="148"/>
    </location>
</feature>
<keyword evidence="1" id="KW-0812">Transmembrane</keyword>
<dbReference type="EMBL" id="BARS01037611">
    <property type="protein sequence ID" value="GAG14503.1"/>
    <property type="molecule type" value="Genomic_DNA"/>
</dbReference>
<comment type="caution">
    <text evidence="2">The sequence shown here is derived from an EMBL/GenBank/DDBJ whole genome shotgun (WGS) entry which is preliminary data.</text>
</comment>
<feature type="non-terminal residue" evidence="2">
    <location>
        <position position="256"/>
    </location>
</feature>
<gene>
    <name evidence="2" type="ORF">S01H1_57653</name>
</gene>
<evidence type="ECO:0000313" key="2">
    <source>
        <dbReference type="EMBL" id="GAG14503.1"/>
    </source>
</evidence>